<evidence type="ECO:0000256" key="8">
    <source>
        <dbReference type="RuleBase" id="RU004338"/>
    </source>
</evidence>
<dbReference type="NCBIfam" id="TIGR01935">
    <property type="entry name" value="NOT-MenG"/>
    <property type="match status" value="1"/>
</dbReference>
<dbReference type="InterPro" id="IPR010203">
    <property type="entry name" value="RraA"/>
</dbReference>
<evidence type="ECO:0000256" key="7">
    <source>
        <dbReference type="ARBA" id="ARBA00047973"/>
    </source>
</evidence>
<dbReference type="EMBL" id="CALNXK010000097">
    <property type="protein sequence ID" value="CAH3153755.1"/>
    <property type="molecule type" value="Genomic_DNA"/>
</dbReference>
<evidence type="ECO:0000256" key="5">
    <source>
        <dbReference type="ARBA" id="ARBA00023239"/>
    </source>
</evidence>
<name>A0ABN8Q3E2_9CNID</name>
<sequence>MNTADLSDAYNDILQYVEPNLFQNYGGNVKFGGMISTVKCYEDNVLVKQALSEQGNKRVLVVDAGGSLRCGMLGDNLAAMAVKNNWAGVLMYGCIRDSEEIGQMKLGVRALGTMPLKSIKKGQGERDITVRFAGVNFTPGHYVYSDLDGIIVSPKELTLPPPKL</sequence>
<keyword evidence="4 8" id="KW-0479">Metal-binding</keyword>
<evidence type="ECO:0000256" key="1">
    <source>
        <dbReference type="ARBA" id="ARBA00001342"/>
    </source>
</evidence>
<dbReference type="SUPFAM" id="SSF89562">
    <property type="entry name" value="RraA-like"/>
    <property type="match status" value="1"/>
</dbReference>
<protein>
    <recommendedName>
        <fullName evidence="8">4-hydroxy-4-methyl-2-oxoglutarate aldolase</fullName>
        <shortName evidence="8">HMG aldolase</shortName>
        <ecNumber evidence="8">4.1.1.112</ecNumber>
        <ecNumber evidence="8">4.1.3.17</ecNumber>
    </recommendedName>
    <alternativeName>
        <fullName evidence="8">Oxaloacetate decarboxylase</fullName>
    </alternativeName>
</protein>
<dbReference type="PANTHER" id="PTHR33254:SF4">
    <property type="entry name" value="4-HYDROXY-4-METHYL-2-OXOGLUTARATE ALDOLASE 3-RELATED"/>
    <property type="match status" value="1"/>
</dbReference>
<dbReference type="InterPro" id="IPR036704">
    <property type="entry name" value="RraA/RraA-like_sf"/>
</dbReference>
<comment type="similarity">
    <text evidence="2 8">Belongs to the class II aldolase/RraA-like family.</text>
</comment>
<evidence type="ECO:0000256" key="4">
    <source>
        <dbReference type="ARBA" id="ARBA00022723"/>
    </source>
</evidence>
<dbReference type="Proteomes" id="UP001159405">
    <property type="component" value="Unassembled WGS sequence"/>
</dbReference>
<dbReference type="NCBIfam" id="NF006875">
    <property type="entry name" value="PRK09372.1"/>
    <property type="match status" value="1"/>
</dbReference>
<comment type="cofactor">
    <cofactor evidence="8">
        <name>a divalent metal cation</name>
        <dbReference type="ChEBI" id="CHEBI:60240"/>
    </cofactor>
</comment>
<accession>A0ABN8Q3E2</accession>
<dbReference type="EC" id="4.1.3.17" evidence="8"/>
<proteinExistence type="inferred from homology"/>
<evidence type="ECO:0000256" key="3">
    <source>
        <dbReference type="ARBA" id="ARBA00011233"/>
    </source>
</evidence>
<dbReference type="InterPro" id="IPR005493">
    <property type="entry name" value="RraA/RraA-like"/>
</dbReference>
<comment type="caution">
    <text evidence="9">The sequence shown here is derived from an EMBL/GenBank/DDBJ whole genome shotgun (WGS) entry which is preliminary data.</text>
</comment>
<comment type="function">
    <text evidence="6 8">Catalyzes the aldol cleavage of 4-hydroxy-4-methyl-2-oxoglutarate (HMG) into 2 molecules of pyruvate. Also contains a secondary oxaloacetate (OAA) decarboxylase activity due to the common pyruvate enolate transition state formed following C-C bond cleavage in the retro-aldol and decarboxylation reactions.</text>
</comment>
<evidence type="ECO:0000313" key="9">
    <source>
        <dbReference type="EMBL" id="CAH3153755.1"/>
    </source>
</evidence>
<dbReference type="PANTHER" id="PTHR33254">
    <property type="entry name" value="4-HYDROXY-4-METHYL-2-OXOGLUTARATE ALDOLASE 3-RELATED"/>
    <property type="match status" value="1"/>
</dbReference>
<dbReference type="CDD" id="cd16841">
    <property type="entry name" value="RraA_family"/>
    <property type="match status" value="1"/>
</dbReference>
<keyword evidence="10" id="KW-1185">Reference proteome</keyword>
<organism evidence="9 10">
    <name type="scientific">Porites lobata</name>
    <dbReference type="NCBI Taxonomy" id="104759"/>
    <lineage>
        <taxon>Eukaryota</taxon>
        <taxon>Metazoa</taxon>
        <taxon>Cnidaria</taxon>
        <taxon>Anthozoa</taxon>
        <taxon>Hexacorallia</taxon>
        <taxon>Scleractinia</taxon>
        <taxon>Fungiina</taxon>
        <taxon>Poritidae</taxon>
        <taxon>Porites</taxon>
    </lineage>
</organism>
<comment type="subunit">
    <text evidence="3 8">Homotrimer.</text>
</comment>
<comment type="catalytic activity">
    <reaction evidence="7 8">
        <text>oxaloacetate + H(+) = pyruvate + CO2</text>
        <dbReference type="Rhea" id="RHEA:15641"/>
        <dbReference type="ChEBI" id="CHEBI:15361"/>
        <dbReference type="ChEBI" id="CHEBI:15378"/>
        <dbReference type="ChEBI" id="CHEBI:16452"/>
        <dbReference type="ChEBI" id="CHEBI:16526"/>
        <dbReference type="EC" id="4.1.1.112"/>
    </reaction>
</comment>
<evidence type="ECO:0000313" key="10">
    <source>
        <dbReference type="Proteomes" id="UP001159405"/>
    </source>
</evidence>
<evidence type="ECO:0000256" key="6">
    <source>
        <dbReference type="ARBA" id="ARBA00025046"/>
    </source>
</evidence>
<dbReference type="EC" id="4.1.1.112" evidence="8"/>
<reference evidence="9 10" key="1">
    <citation type="submission" date="2022-05" db="EMBL/GenBank/DDBJ databases">
        <authorList>
            <consortium name="Genoscope - CEA"/>
            <person name="William W."/>
        </authorList>
    </citation>
    <scope>NUCLEOTIDE SEQUENCE [LARGE SCALE GENOMIC DNA]</scope>
</reference>
<dbReference type="Pfam" id="PF03737">
    <property type="entry name" value="RraA-like"/>
    <property type="match status" value="1"/>
</dbReference>
<evidence type="ECO:0000256" key="2">
    <source>
        <dbReference type="ARBA" id="ARBA00008621"/>
    </source>
</evidence>
<keyword evidence="5 8" id="KW-0456">Lyase</keyword>
<comment type="catalytic activity">
    <reaction evidence="1 8">
        <text>4-hydroxy-4-methyl-2-oxoglutarate = 2 pyruvate</text>
        <dbReference type="Rhea" id="RHEA:22748"/>
        <dbReference type="ChEBI" id="CHEBI:15361"/>
        <dbReference type="ChEBI" id="CHEBI:58276"/>
        <dbReference type="EC" id="4.1.3.17"/>
    </reaction>
</comment>
<gene>
    <name evidence="9" type="ORF">PLOB_00049879</name>
</gene>
<dbReference type="Gene3D" id="3.50.30.40">
    <property type="entry name" value="Ribonuclease E inhibitor RraA/RraA-like"/>
    <property type="match status" value="1"/>
</dbReference>